<evidence type="ECO:0000313" key="2">
    <source>
        <dbReference type="Proteomes" id="UP000000724"/>
    </source>
</evidence>
<evidence type="ECO:0000313" key="1">
    <source>
        <dbReference type="EMBL" id="CAP85866.1"/>
    </source>
</evidence>
<dbReference type="AlphaFoldDB" id="B6HEU7"/>
<keyword evidence="2" id="KW-1185">Reference proteome</keyword>
<name>B6HEU7_PENRW</name>
<proteinExistence type="predicted"/>
<organism evidence="1 2">
    <name type="scientific">Penicillium rubens (strain ATCC 28089 / DSM 1075 / NRRL 1951 / Wisconsin 54-1255)</name>
    <name type="common">Penicillium chrysogenum</name>
    <dbReference type="NCBI Taxonomy" id="500485"/>
    <lineage>
        <taxon>Eukaryota</taxon>
        <taxon>Fungi</taxon>
        <taxon>Dikarya</taxon>
        <taxon>Ascomycota</taxon>
        <taxon>Pezizomycotina</taxon>
        <taxon>Eurotiomycetes</taxon>
        <taxon>Eurotiomycetidae</taxon>
        <taxon>Eurotiales</taxon>
        <taxon>Aspergillaceae</taxon>
        <taxon>Penicillium</taxon>
        <taxon>Penicillium chrysogenum species complex</taxon>
    </lineage>
</organism>
<dbReference type="EMBL" id="AM920435">
    <property type="protein sequence ID" value="CAP85866.1"/>
    <property type="molecule type" value="Genomic_DNA"/>
</dbReference>
<reference evidence="1 2" key="1">
    <citation type="journal article" date="2008" name="Nat. Biotechnol.">
        <title>Genome sequencing and analysis of the filamentous fungus Penicillium chrysogenum.</title>
        <authorList>
            <person name="van den Berg M.A."/>
            <person name="Albang R."/>
            <person name="Albermann K."/>
            <person name="Badger J.H."/>
            <person name="Daran J.-M."/>
            <person name="Driessen A.J.M."/>
            <person name="Garcia-Estrada C."/>
            <person name="Fedorova N.D."/>
            <person name="Harris D.M."/>
            <person name="Heijne W.H.M."/>
            <person name="Joardar V.S."/>
            <person name="Kiel J.A.K.W."/>
            <person name="Kovalchuk A."/>
            <person name="Martin J.F."/>
            <person name="Nierman W.C."/>
            <person name="Nijland J.G."/>
            <person name="Pronk J.T."/>
            <person name="Roubos J.A."/>
            <person name="van der Klei I.J."/>
            <person name="van Peij N.N.M.E."/>
            <person name="Veenhuis M."/>
            <person name="von Doehren H."/>
            <person name="Wagner C."/>
            <person name="Wortman J.R."/>
            <person name="Bovenberg R.A.L."/>
        </authorList>
    </citation>
    <scope>NUCLEOTIDE SEQUENCE [LARGE SCALE GENOMIC DNA]</scope>
    <source>
        <strain evidence="2">ATCC 28089 / DSM 1075 / NRRL 1951 / Wisconsin 54-1255</strain>
    </source>
</reference>
<accession>B6HEU7</accession>
<dbReference type="VEuPathDB" id="FungiDB:PCH_Pc20g05370"/>
<sequence>MTSGDYLIACASEWETKSNRCILYYLVHGQLAEAVRRVVAMIKCQDLQLFAWANSHRRMRFVLGVVQYFDFTWEDIDEEEIGFHTKACLIEVFRGGLVVRSHGRQVDLGRTSGLPVWKYPGAYGVAVSNMIEGFGPSIKRLNSDRS</sequence>
<protein>
    <submittedName>
        <fullName evidence="1">Uncharacterized protein</fullName>
    </submittedName>
</protein>
<dbReference type="HOGENOM" id="CLU_1778100_0_0_1"/>
<gene>
    <name evidence="1" type="ORF">Pc20g05370</name>
    <name evidence="1" type="ORF">PCH_Pc20g05370</name>
</gene>
<dbReference type="Proteomes" id="UP000000724">
    <property type="component" value="Contig Pc00c20"/>
</dbReference>